<gene>
    <name evidence="1" type="ORF">HMPREF3221_00971</name>
</gene>
<dbReference type="EMBL" id="LRPY01000096">
    <property type="protein sequence ID" value="KXA22237.1"/>
    <property type="molecule type" value="Genomic_DNA"/>
</dbReference>
<name>A0A133P112_FUSNU</name>
<dbReference type="Proteomes" id="UP000070401">
    <property type="component" value="Unassembled WGS sequence"/>
</dbReference>
<reference evidence="2" key="1">
    <citation type="submission" date="2016-01" db="EMBL/GenBank/DDBJ databases">
        <authorList>
            <person name="Mitreva M."/>
            <person name="Pepin K.H."/>
            <person name="Mihindukulasuriya K.A."/>
            <person name="Fulton R."/>
            <person name="Fronick C."/>
            <person name="O'Laughlin M."/>
            <person name="Miner T."/>
            <person name="Herter B."/>
            <person name="Rosa B.A."/>
            <person name="Cordes M."/>
            <person name="Tomlinson C."/>
            <person name="Wollam A."/>
            <person name="Palsikar V.B."/>
            <person name="Mardis E.R."/>
            <person name="Wilson R.K."/>
        </authorList>
    </citation>
    <scope>NUCLEOTIDE SEQUENCE [LARGE SCALE GENOMIC DNA]</scope>
    <source>
        <strain evidence="2">MJR7757B</strain>
    </source>
</reference>
<feature type="non-terminal residue" evidence="1">
    <location>
        <position position="1"/>
    </location>
</feature>
<protein>
    <submittedName>
        <fullName evidence="1">Uncharacterized protein</fullName>
    </submittedName>
</protein>
<accession>A0A133P112</accession>
<evidence type="ECO:0000313" key="2">
    <source>
        <dbReference type="Proteomes" id="UP000070401"/>
    </source>
</evidence>
<comment type="caution">
    <text evidence="1">The sequence shown here is derived from an EMBL/GenBank/DDBJ whole genome shotgun (WGS) entry which is preliminary data.</text>
</comment>
<dbReference type="PATRIC" id="fig|851.8.peg.974"/>
<keyword evidence="2" id="KW-1185">Reference proteome</keyword>
<sequence length="51" mass="6123">KEISQEEWDLLFNKRLEEVLKEFEKQGTKVNPLFVEQTVRVGLNAQYKIKE</sequence>
<dbReference type="AlphaFoldDB" id="A0A133P112"/>
<proteinExistence type="predicted"/>
<organism evidence="1 2">
    <name type="scientific">Fusobacterium nucleatum</name>
    <dbReference type="NCBI Taxonomy" id="851"/>
    <lineage>
        <taxon>Bacteria</taxon>
        <taxon>Fusobacteriati</taxon>
        <taxon>Fusobacteriota</taxon>
        <taxon>Fusobacteriia</taxon>
        <taxon>Fusobacteriales</taxon>
        <taxon>Fusobacteriaceae</taxon>
        <taxon>Fusobacterium</taxon>
    </lineage>
</organism>
<evidence type="ECO:0000313" key="1">
    <source>
        <dbReference type="EMBL" id="KXA22237.1"/>
    </source>
</evidence>